<evidence type="ECO:0000256" key="3">
    <source>
        <dbReference type="ARBA" id="ARBA00022756"/>
    </source>
</evidence>
<evidence type="ECO:0000256" key="5">
    <source>
        <dbReference type="ARBA" id="ARBA00093761"/>
    </source>
</evidence>
<dbReference type="RefSeq" id="WP_358359431.1">
    <property type="nucleotide sequence ID" value="NZ_JBEZFP010000089.1"/>
</dbReference>
<comment type="caution">
    <text evidence="9">The sequence shown here is derived from an EMBL/GenBank/DDBJ whole genome shotgun (WGS) entry which is preliminary data.</text>
</comment>
<keyword evidence="4" id="KW-0408">Iron</keyword>
<proteinExistence type="inferred from homology"/>
<evidence type="ECO:0000256" key="4">
    <source>
        <dbReference type="ARBA" id="ARBA00023004"/>
    </source>
</evidence>
<keyword evidence="2" id="KW-0479">Metal-binding</keyword>
<sequence length="71" mass="7710">MNASHAPLPTPAAPYCDQCGEAATAAGHEGCARRRELEPPRYCGDCRRRMVVQVTPRGWTAKCVEHGTRTG</sequence>
<keyword evidence="10" id="KW-1185">Reference proteome</keyword>
<protein>
    <recommendedName>
        <fullName evidence="7">Biotin synthase auxiliary protein</fullName>
    </recommendedName>
</protein>
<comment type="function">
    <text evidence="5">Required for the activity of the biotin synthase BioB.</text>
</comment>
<keyword evidence="3" id="KW-0093">Biotin biosynthesis</keyword>
<feature type="domain" description="Biotin synthase auxiliary protein C-terminal" evidence="8">
    <location>
        <begin position="50"/>
        <end position="70"/>
    </location>
</feature>
<evidence type="ECO:0000256" key="1">
    <source>
        <dbReference type="ARBA" id="ARBA00001915"/>
    </source>
</evidence>
<evidence type="ECO:0000256" key="2">
    <source>
        <dbReference type="ARBA" id="ARBA00022723"/>
    </source>
</evidence>
<evidence type="ECO:0000256" key="7">
    <source>
        <dbReference type="ARBA" id="ARBA00093796"/>
    </source>
</evidence>
<reference evidence="9 10" key="1">
    <citation type="submission" date="2024-06" db="EMBL/GenBank/DDBJ databases">
        <title>The Natural Products Discovery Center: Release of the First 8490 Sequenced Strains for Exploring Actinobacteria Biosynthetic Diversity.</title>
        <authorList>
            <person name="Kalkreuter E."/>
            <person name="Kautsar S.A."/>
            <person name="Yang D."/>
            <person name="Bader C.D."/>
            <person name="Teijaro C.N."/>
            <person name="Fluegel L."/>
            <person name="Davis C.M."/>
            <person name="Simpson J.R."/>
            <person name="Lauterbach L."/>
            <person name="Steele A.D."/>
            <person name="Gui C."/>
            <person name="Meng S."/>
            <person name="Li G."/>
            <person name="Viehrig K."/>
            <person name="Ye F."/>
            <person name="Su P."/>
            <person name="Kiefer A.F."/>
            <person name="Nichols A."/>
            <person name="Cepeda A.J."/>
            <person name="Yan W."/>
            <person name="Fan B."/>
            <person name="Jiang Y."/>
            <person name="Adhikari A."/>
            <person name="Zheng C.-J."/>
            <person name="Schuster L."/>
            <person name="Cowan T.M."/>
            <person name="Smanski M.J."/>
            <person name="Chevrette M.G."/>
            <person name="De Carvalho L.P.S."/>
            <person name="Shen B."/>
        </authorList>
    </citation>
    <scope>NUCLEOTIDE SEQUENCE [LARGE SCALE GENOMIC DNA]</scope>
    <source>
        <strain evidence="9 10">NPDC048946</strain>
    </source>
</reference>
<gene>
    <name evidence="9" type="ORF">AB0C36_28710</name>
</gene>
<evidence type="ECO:0000259" key="8">
    <source>
        <dbReference type="Pfam" id="PF26519"/>
    </source>
</evidence>
<evidence type="ECO:0000313" key="9">
    <source>
        <dbReference type="EMBL" id="MEU8137479.1"/>
    </source>
</evidence>
<dbReference type="InterPro" id="IPR058605">
    <property type="entry name" value="BsaP_C"/>
</dbReference>
<comment type="cofactor">
    <cofactor evidence="1">
        <name>iron-sulfur cluster</name>
        <dbReference type="ChEBI" id="CHEBI:30408"/>
    </cofactor>
</comment>
<evidence type="ECO:0000256" key="6">
    <source>
        <dbReference type="ARBA" id="ARBA00093780"/>
    </source>
</evidence>
<dbReference type="EMBL" id="JBEZFP010000089">
    <property type="protein sequence ID" value="MEU8137479.1"/>
    <property type="molecule type" value="Genomic_DNA"/>
</dbReference>
<name>A0ABV3DRG9_9ACTN</name>
<organism evidence="9 10">
    <name type="scientific">Streptodolium elevatio</name>
    <dbReference type="NCBI Taxonomy" id="3157996"/>
    <lineage>
        <taxon>Bacteria</taxon>
        <taxon>Bacillati</taxon>
        <taxon>Actinomycetota</taxon>
        <taxon>Actinomycetes</taxon>
        <taxon>Kitasatosporales</taxon>
        <taxon>Streptomycetaceae</taxon>
        <taxon>Streptodolium</taxon>
    </lineage>
</organism>
<dbReference type="Pfam" id="PF26519">
    <property type="entry name" value="BsaP"/>
    <property type="match status" value="1"/>
</dbReference>
<comment type="similarity">
    <text evidence="6">Belongs to the BsaP family.</text>
</comment>
<dbReference type="Proteomes" id="UP001551482">
    <property type="component" value="Unassembled WGS sequence"/>
</dbReference>
<accession>A0ABV3DRG9</accession>
<evidence type="ECO:0000313" key="10">
    <source>
        <dbReference type="Proteomes" id="UP001551482"/>
    </source>
</evidence>